<keyword evidence="2" id="KW-1185">Reference proteome</keyword>
<sequence>MHPLQHHKARHPFFTLTASLTLLAGLSFVPVQHAQAEELNLFVGGALGAGDGDIDYSQRRTPWSRQYEGEVDSDTTTALSGRFGYKPSEHFRLYGELGGVVWDNAAAVTITANADFLLPLADGVQLFVGGHVGTAGFSHDDADDDTDASAAFGGQVGGIVQLGDSPVTLELGYRYSKTDAESEDDDYYYNRKYTLNHLSYGYLGAYYHF</sequence>
<dbReference type="InterPro" id="IPR011250">
    <property type="entry name" value="OMP/PagP_B-barrel"/>
</dbReference>
<dbReference type="AlphaFoldDB" id="A0A1E2V615"/>
<comment type="caution">
    <text evidence="1">The sequence shown here is derived from an EMBL/GenBank/DDBJ whole genome shotgun (WGS) entry which is preliminary data.</text>
</comment>
<reference evidence="1 2" key="1">
    <citation type="submission" date="2016-08" db="EMBL/GenBank/DDBJ databases">
        <authorList>
            <person name="Seilhamer J.J."/>
        </authorList>
    </citation>
    <scope>NUCLEOTIDE SEQUENCE [LARGE SCALE GENOMIC DNA]</scope>
    <source>
        <strain evidence="1 2">PH27A</strain>
    </source>
</reference>
<accession>A0A1E2V615</accession>
<organism evidence="1 2">
    <name type="scientific">Terasakiispira papahanaumokuakeensis</name>
    <dbReference type="NCBI Taxonomy" id="197479"/>
    <lineage>
        <taxon>Bacteria</taxon>
        <taxon>Pseudomonadati</taxon>
        <taxon>Pseudomonadota</taxon>
        <taxon>Gammaproteobacteria</taxon>
        <taxon>Oceanospirillales</taxon>
        <taxon>Terasakiispira</taxon>
    </lineage>
</organism>
<protein>
    <submittedName>
        <fullName evidence="1">Uncharacterized protein</fullName>
    </submittedName>
</protein>
<evidence type="ECO:0000313" key="2">
    <source>
        <dbReference type="Proteomes" id="UP000094291"/>
    </source>
</evidence>
<dbReference type="Gene3D" id="2.40.160.20">
    <property type="match status" value="1"/>
</dbReference>
<dbReference type="Proteomes" id="UP000094291">
    <property type="component" value="Unassembled WGS sequence"/>
</dbReference>
<dbReference type="RefSeq" id="WP_068996737.1">
    <property type="nucleotide sequence ID" value="NZ_MDTQ01000001.1"/>
</dbReference>
<proteinExistence type="predicted"/>
<dbReference type="EMBL" id="MDTQ01000001">
    <property type="protein sequence ID" value="ODC02353.1"/>
    <property type="molecule type" value="Genomic_DNA"/>
</dbReference>
<evidence type="ECO:0000313" key="1">
    <source>
        <dbReference type="EMBL" id="ODC02353.1"/>
    </source>
</evidence>
<dbReference type="OrthoDB" id="6896482at2"/>
<gene>
    <name evidence="1" type="ORF">BFW38_01155</name>
</gene>
<name>A0A1E2V615_9GAMM</name>
<dbReference type="SUPFAM" id="SSF56925">
    <property type="entry name" value="OMPA-like"/>
    <property type="match status" value="1"/>
</dbReference>